<proteinExistence type="inferred from homology"/>
<dbReference type="AlphaFoldDB" id="A0A4Q7NQJ3"/>
<gene>
    <name evidence="4" type="ORF">EV189_3000</name>
</gene>
<dbReference type="InterPro" id="IPR036412">
    <property type="entry name" value="HAD-like_sf"/>
</dbReference>
<keyword evidence="3" id="KW-0460">Magnesium</keyword>
<dbReference type="GO" id="GO:0004805">
    <property type="term" value="F:trehalose-phosphatase activity"/>
    <property type="evidence" value="ECO:0007669"/>
    <property type="project" value="UniProtKB-EC"/>
</dbReference>
<dbReference type="Gene3D" id="3.40.50.1000">
    <property type="entry name" value="HAD superfamily/HAD-like"/>
    <property type="match status" value="1"/>
</dbReference>
<keyword evidence="5" id="KW-1185">Reference proteome</keyword>
<dbReference type="PANTHER" id="PTHR43768:SF3">
    <property type="entry name" value="TREHALOSE 6-PHOSPHATE PHOSPHATASE"/>
    <property type="match status" value="1"/>
</dbReference>
<keyword evidence="1 3" id="KW-0378">Hydrolase</keyword>
<dbReference type="Gene3D" id="3.30.70.1020">
    <property type="entry name" value="Trehalose-6-phosphate phosphatase related protein, domain 2"/>
    <property type="match status" value="1"/>
</dbReference>
<dbReference type="InterPro" id="IPR044651">
    <property type="entry name" value="OTSB-like"/>
</dbReference>
<dbReference type="SUPFAM" id="SSF56784">
    <property type="entry name" value="HAD-like"/>
    <property type="match status" value="1"/>
</dbReference>
<dbReference type="NCBIfam" id="TIGR00685">
    <property type="entry name" value="T6PP"/>
    <property type="match status" value="1"/>
</dbReference>
<reference evidence="4 5" key="1">
    <citation type="submission" date="2019-02" db="EMBL/GenBank/DDBJ databases">
        <title>Genomic Encyclopedia of Type Strains, Phase IV (KMG-IV): sequencing the most valuable type-strain genomes for metagenomic binning, comparative biology and taxonomic classification.</title>
        <authorList>
            <person name="Goeker M."/>
        </authorList>
    </citation>
    <scope>NUCLEOTIDE SEQUENCE [LARGE SCALE GENOMIC DNA]</scope>
    <source>
        <strain evidence="4 5">DSM 45622</strain>
    </source>
</reference>
<dbReference type="GO" id="GO:0046872">
    <property type="term" value="F:metal ion binding"/>
    <property type="evidence" value="ECO:0007669"/>
    <property type="project" value="UniProtKB-KW"/>
</dbReference>
<comment type="pathway">
    <text evidence="3">Glycan biosynthesis; trehalose biosynthesis.</text>
</comment>
<evidence type="ECO:0000256" key="2">
    <source>
        <dbReference type="ARBA" id="ARBA00024179"/>
    </source>
</evidence>
<dbReference type="Pfam" id="PF02358">
    <property type="entry name" value="Trehalose_PPase"/>
    <property type="match status" value="1"/>
</dbReference>
<dbReference type="GO" id="GO:0005992">
    <property type="term" value="P:trehalose biosynthetic process"/>
    <property type="evidence" value="ECO:0007669"/>
    <property type="project" value="UniProtKB-UniPathway"/>
</dbReference>
<name>A0A4Q7NQJ3_9ACTN</name>
<accession>A0A4Q7NQJ3</accession>
<dbReference type="UniPathway" id="UPA00299"/>
<evidence type="ECO:0000256" key="3">
    <source>
        <dbReference type="RuleBase" id="RU361117"/>
    </source>
</evidence>
<dbReference type="InterPro" id="IPR023214">
    <property type="entry name" value="HAD_sf"/>
</dbReference>
<comment type="cofactor">
    <cofactor evidence="3">
        <name>Mg(2+)</name>
        <dbReference type="ChEBI" id="CHEBI:18420"/>
    </cofactor>
</comment>
<comment type="similarity">
    <text evidence="3">Belongs to the trehalose phosphatase family.</text>
</comment>
<keyword evidence="3" id="KW-0479">Metal-binding</keyword>
<dbReference type="EMBL" id="SGXD01000003">
    <property type="protein sequence ID" value="RZS87569.1"/>
    <property type="molecule type" value="Genomic_DNA"/>
</dbReference>
<dbReference type="EC" id="3.1.3.12" evidence="3"/>
<sequence length="275" mass="27949">MALDAATPAGRAGLAALLADPRRAIVGLDFDGTLAPIVDDPAQARAHPDALPALQALAPLLGRVAVVTGRPAALAVELVGLAGARGLEHVTVLGAYGRERWDAATGEVQAPPEPPAVAAARAEVAELLARTAPDAHLEDKPAAVAVHTRRSADPEGAFARLREPVRAVAEAHGLAFEPGRLVLEVRAPGADKGAALRGLLEELGGASALVFVGDDLGDLPAFDEVARQREAGVPGICVCSGSTEVAELAERADVVVDGPAGVAAWLQELAAALDR</sequence>
<dbReference type="InterPro" id="IPR003337">
    <property type="entry name" value="Trehalose_PPase"/>
</dbReference>
<comment type="caution">
    <text evidence="4">The sequence shown here is derived from an EMBL/GenBank/DDBJ whole genome shotgun (WGS) entry which is preliminary data.</text>
</comment>
<dbReference type="RefSeq" id="WP_231116409.1">
    <property type="nucleotide sequence ID" value="NZ_SGXD01000003.1"/>
</dbReference>
<comment type="function">
    <text evidence="2 3">Removes the phosphate from trehalose 6-phosphate to produce free trehalose.</text>
</comment>
<evidence type="ECO:0000313" key="5">
    <source>
        <dbReference type="Proteomes" id="UP000293638"/>
    </source>
</evidence>
<evidence type="ECO:0000313" key="4">
    <source>
        <dbReference type="EMBL" id="RZS87569.1"/>
    </source>
</evidence>
<comment type="catalytic activity">
    <reaction evidence="3">
        <text>alpha,alpha-trehalose 6-phosphate + H2O = alpha,alpha-trehalose + phosphate</text>
        <dbReference type="Rhea" id="RHEA:23420"/>
        <dbReference type="ChEBI" id="CHEBI:15377"/>
        <dbReference type="ChEBI" id="CHEBI:16551"/>
        <dbReference type="ChEBI" id="CHEBI:43474"/>
        <dbReference type="ChEBI" id="CHEBI:58429"/>
        <dbReference type="EC" id="3.1.3.12"/>
    </reaction>
</comment>
<organism evidence="4 5">
    <name type="scientific">Motilibacter rhizosphaerae</name>
    <dbReference type="NCBI Taxonomy" id="598652"/>
    <lineage>
        <taxon>Bacteria</taxon>
        <taxon>Bacillati</taxon>
        <taxon>Actinomycetota</taxon>
        <taxon>Actinomycetes</taxon>
        <taxon>Motilibacterales</taxon>
        <taxon>Motilibacteraceae</taxon>
        <taxon>Motilibacter</taxon>
    </lineage>
</organism>
<dbReference type="PANTHER" id="PTHR43768">
    <property type="entry name" value="TREHALOSE 6-PHOSPHATE PHOSPHATASE"/>
    <property type="match status" value="1"/>
</dbReference>
<dbReference type="Proteomes" id="UP000293638">
    <property type="component" value="Unassembled WGS sequence"/>
</dbReference>
<evidence type="ECO:0000256" key="1">
    <source>
        <dbReference type="ARBA" id="ARBA00022801"/>
    </source>
</evidence>
<protein>
    <recommendedName>
        <fullName evidence="3">Trehalose 6-phosphate phosphatase</fullName>
        <ecNumber evidence="3">3.1.3.12</ecNumber>
    </recommendedName>
</protein>